<evidence type="ECO:0000313" key="11">
    <source>
        <dbReference type="EMBL" id="KEF37291.1"/>
    </source>
</evidence>
<evidence type="ECO:0000256" key="5">
    <source>
        <dbReference type="ARBA" id="ARBA00022519"/>
    </source>
</evidence>
<proteinExistence type="inferred from homology"/>
<keyword evidence="7" id="KW-0067">ATP-binding</keyword>
<dbReference type="PROSITE" id="PS50893">
    <property type="entry name" value="ABC_TRANSPORTER_2"/>
    <property type="match status" value="1"/>
</dbReference>
<dbReference type="SMART" id="SM00382">
    <property type="entry name" value="AAA"/>
    <property type="match status" value="1"/>
</dbReference>
<dbReference type="AlphaFoldDB" id="A0A072NIF7"/>
<dbReference type="EC" id="3.6.3.24" evidence="11"/>
<dbReference type="GO" id="GO:0005524">
    <property type="term" value="F:ATP binding"/>
    <property type="evidence" value="ECO:0007669"/>
    <property type="project" value="UniProtKB-KW"/>
</dbReference>
<keyword evidence="5" id="KW-0997">Cell inner membrane</keyword>
<keyword evidence="9" id="KW-0472">Membrane</keyword>
<keyword evidence="6" id="KW-0547">Nucleotide-binding</keyword>
<dbReference type="InterPro" id="IPR003593">
    <property type="entry name" value="AAA+_ATPase"/>
</dbReference>
<dbReference type="InterPro" id="IPR050388">
    <property type="entry name" value="ABC_Ni/Peptide_Import"/>
</dbReference>
<reference evidence="11 12" key="1">
    <citation type="submission" date="2014-04" db="EMBL/GenBank/DDBJ databases">
        <title>Draft genome sequence of Bacillus azotoformans MEV2011, a (co-) denitrifying strain unable to grow in the presence of oxygen.</title>
        <authorList>
            <person name="Nielsen M."/>
            <person name="Schreiber L."/>
            <person name="Finster K."/>
            <person name="Schramm A."/>
        </authorList>
    </citation>
    <scope>NUCLEOTIDE SEQUENCE [LARGE SCALE GENOMIC DNA]</scope>
    <source>
        <strain evidence="11 12">MEV2011</strain>
    </source>
</reference>
<accession>A0A072NIF7</accession>
<evidence type="ECO:0000256" key="6">
    <source>
        <dbReference type="ARBA" id="ARBA00022741"/>
    </source>
</evidence>
<protein>
    <submittedName>
        <fullName evidence="11">ABC-type dipeptide/oligopeptide/nickel transport system, ATPase component</fullName>
        <ecNumber evidence="11">3.6.3.24</ecNumber>
    </submittedName>
</protein>
<keyword evidence="4" id="KW-1003">Cell membrane</keyword>
<evidence type="ECO:0000256" key="1">
    <source>
        <dbReference type="ARBA" id="ARBA00004202"/>
    </source>
</evidence>
<evidence type="ECO:0000256" key="7">
    <source>
        <dbReference type="ARBA" id="ARBA00022840"/>
    </source>
</evidence>
<evidence type="ECO:0000313" key="12">
    <source>
        <dbReference type="Proteomes" id="UP000027936"/>
    </source>
</evidence>
<organism evidence="11 12">
    <name type="scientific">Schinkia azotoformans MEV2011</name>
    <dbReference type="NCBI Taxonomy" id="1348973"/>
    <lineage>
        <taxon>Bacteria</taxon>
        <taxon>Bacillati</taxon>
        <taxon>Bacillota</taxon>
        <taxon>Bacilli</taxon>
        <taxon>Bacillales</taxon>
        <taxon>Bacillaceae</taxon>
        <taxon>Calidifontibacillus/Schinkia group</taxon>
        <taxon>Schinkia</taxon>
    </lineage>
</organism>
<comment type="subcellular location">
    <subcellularLocation>
        <location evidence="1">Cell membrane</location>
        <topology evidence="1">Peripheral membrane protein</topology>
    </subcellularLocation>
</comment>
<dbReference type="GO" id="GO:0016887">
    <property type="term" value="F:ATP hydrolysis activity"/>
    <property type="evidence" value="ECO:0007669"/>
    <property type="project" value="InterPro"/>
</dbReference>
<dbReference type="OrthoDB" id="9802264at2"/>
<dbReference type="PANTHER" id="PTHR43297:SF14">
    <property type="entry name" value="ATPASE AAA-TYPE CORE DOMAIN-CONTAINING PROTEIN"/>
    <property type="match status" value="1"/>
</dbReference>
<dbReference type="SUPFAM" id="SSF52540">
    <property type="entry name" value="P-loop containing nucleoside triphosphate hydrolases"/>
    <property type="match status" value="1"/>
</dbReference>
<evidence type="ECO:0000256" key="4">
    <source>
        <dbReference type="ARBA" id="ARBA00022475"/>
    </source>
</evidence>
<evidence type="ECO:0000256" key="3">
    <source>
        <dbReference type="ARBA" id="ARBA00022448"/>
    </source>
</evidence>
<dbReference type="RefSeq" id="WP_035197075.1">
    <property type="nucleotide sequence ID" value="NZ_JJRY01000016.1"/>
</dbReference>
<feature type="domain" description="ABC transporter" evidence="10">
    <location>
        <begin position="4"/>
        <end position="251"/>
    </location>
</feature>
<dbReference type="PANTHER" id="PTHR43297">
    <property type="entry name" value="OLIGOPEPTIDE TRANSPORT ATP-BINDING PROTEIN APPD"/>
    <property type="match status" value="1"/>
</dbReference>
<gene>
    <name evidence="11" type="ORF">M670_03538</name>
</gene>
<evidence type="ECO:0000259" key="10">
    <source>
        <dbReference type="PROSITE" id="PS50893"/>
    </source>
</evidence>
<dbReference type="Pfam" id="PF00005">
    <property type="entry name" value="ABC_tran"/>
    <property type="match status" value="1"/>
</dbReference>
<evidence type="ECO:0000256" key="8">
    <source>
        <dbReference type="ARBA" id="ARBA00022967"/>
    </source>
</evidence>
<keyword evidence="8" id="KW-1278">Translocase</keyword>
<name>A0A072NIF7_SCHAZ</name>
<dbReference type="CDD" id="cd03257">
    <property type="entry name" value="ABC_NikE_OppD_transporters"/>
    <property type="match status" value="1"/>
</dbReference>
<comment type="similarity">
    <text evidence="2">Belongs to the ABC transporter superfamily.</text>
</comment>
<keyword evidence="11" id="KW-0378">Hydrolase</keyword>
<dbReference type="GO" id="GO:0005886">
    <property type="term" value="C:plasma membrane"/>
    <property type="evidence" value="ECO:0007669"/>
    <property type="project" value="UniProtKB-SubCell"/>
</dbReference>
<evidence type="ECO:0000256" key="9">
    <source>
        <dbReference type="ARBA" id="ARBA00023136"/>
    </source>
</evidence>
<dbReference type="Proteomes" id="UP000027936">
    <property type="component" value="Unassembled WGS sequence"/>
</dbReference>
<comment type="caution">
    <text evidence="11">The sequence shown here is derived from an EMBL/GenBank/DDBJ whole genome shotgun (WGS) entry which is preliminary data.</text>
</comment>
<keyword evidence="3" id="KW-0813">Transport</keyword>
<evidence type="ECO:0000256" key="2">
    <source>
        <dbReference type="ARBA" id="ARBA00005417"/>
    </source>
</evidence>
<sequence>MVVLAMQNLVIRDFRTKAVLVNGINFTLERNSCLAIVGESGSGKTVILKAILGLTNPSLEASGSVFFDGIDLLQAKGEMIRRIRGRRICMILQDPLTAFDPVYTIGNQMAETLCEHLQISKKEAMKRSLFELQRMNIGEPLDVLKKYPHQLSGGMLQRCMIAIVMAMKPEIIIADEPTTALDSINQNEVLAEFQKIRNEYRTSLIFVSHDLKIAQSLADYVLVLKDGKQVEYGRAEDIFSHPKHEYTKYLLNSRDKVTEAFIKAMSLGIRNND</sequence>
<dbReference type="InterPro" id="IPR027417">
    <property type="entry name" value="P-loop_NTPase"/>
</dbReference>
<dbReference type="Gene3D" id="3.40.50.300">
    <property type="entry name" value="P-loop containing nucleotide triphosphate hydrolases"/>
    <property type="match status" value="1"/>
</dbReference>
<dbReference type="EMBL" id="JJRY01000016">
    <property type="protein sequence ID" value="KEF37291.1"/>
    <property type="molecule type" value="Genomic_DNA"/>
</dbReference>
<dbReference type="InterPro" id="IPR003439">
    <property type="entry name" value="ABC_transporter-like_ATP-bd"/>
</dbReference>
<dbReference type="PATRIC" id="fig|1348973.3.peg.3415"/>